<dbReference type="STRING" id="1177154.Y5S_00390"/>
<reference evidence="1 2" key="1">
    <citation type="submission" date="2012-09" db="EMBL/GenBank/DDBJ databases">
        <title>Genome Sequence of alkane-degrading Bacterium Alcanivorax sp. 19-m-6.</title>
        <authorList>
            <person name="Lai Q."/>
            <person name="Shao Z."/>
        </authorList>
    </citation>
    <scope>NUCLEOTIDE SEQUENCE [LARGE SCALE GENOMIC DNA]</scope>
    <source>
        <strain evidence="1 2">19-m-6</strain>
    </source>
</reference>
<dbReference type="Proteomes" id="UP000029444">
    <property type="component" value="Unassembled WGS sequence"/>
</dbReference>
<dbReference type="EMBL" id="ARXV01000001">
    <property type="protein sequence ID" value="KGD66723.1"/>
    <property type="molecule type" value="Genomic_DNA"/>
</dbReference>
<organism evidence="1 2">
    <name type="scientific">Alcanivorax nanhaiticus</name>
    <dbReference type="NCBI Taxonomy" id="1177154"/>
    <lineage>
        <taxon>Bacteria</taxon>
        <taxon>Pseudomonadati</taxon>
        <taxon>Pseudomonadota</taxon>
        <taxon>Gammaproteobacteria</taxon>
        <taxon>Oceanospirillales</taxon>
        <taxon>Alcanivoracaceae</taxon>
        <taxon>Alcanivorax</taxon>
    </lineage>
</organism>
<accession>A0A095TWJ2</accession>
<comment type="caution">
    <text evidence="1">The sequence shown here is derived from an EMBL/GenBank/DDBJ whole genome shotgun (WGS) entry which is preliminary data.</text>
</comment>
<name>A0A095TWJ2_9GAMM</name>
<dbReference type="eggNOG" id="ENOG502ZFT2">
    <property type="taxonomic scope" value="Bacteria"/>
</dbReference>
<evidence type="ECO:0000313" key="2">
    <source>
        <dbReference type="Proteomes" id="UP000029444"/>
    </source>
</evidence>
<keyword evidence="2" id="KW-1185">Reference proteome</keyword>
<proteinExistence type="predicted"/>
<protein>
    <submittedName>
        <fullName evidence="1">Uncharacterized protein</fullName>
    </submittedName>
</protein>
<gene>
    <name evidence="1" type="ORF">Y5S_00390</name>
</gene>
<evidence type="ECO:0000313" key="1">
    <source>
        <dbReference type="EMBL" id="KGD66723.1"/>
    </source>
</evidence>
<sequence length="113" mass="12254">MPKVRLLLTLLLIFVIPVQGMTAVVLLKQPCPMEHQDMESSTKGPCCQDDDSIANQPDCKPGQECHISQMSVNGAPLTATHDSPDAAPIPLVKADIPPRLLSSIWRPPLPPLQ</sequence>
<dbReference type="AlphaFoldDB" id="A0A095TWJ2"/>